<evidence type="ECO:0000259" key="14">
    <source>
        <dbReference type="Pfam" id="PF14896"/>
    </source>
</evidence>
<feature type="domain" description="Arabinosyltransferas concanavalin like" evidence="15">
    <location>
        <begin position="30"/>
        <end position="170"/>
    </location>
</feature>
<keyword evidence="10" id="KW-0961">Cell wall biogenesis/degradation</keyword>
<evidence type="ECO:0000259" key="15">
    <source>
        <dbReference type="Pfam" id="PF17689"/>
    </source>
</evidence>
<evidence type="ECO:0000313" key="16">
    <source>
        <dbReference type="EMBL" id="MEY8040227.1"/>
    </source>
</evidence>
<evidence type="ECO:0000256" key="6">
    <source>
        <dbReference type="ARBA" id="ARBA00022679"/>
    </source>
</evidence>
<evidence type="ECO:0000256" key="4">
    <source>
        <dbReference type="ARBA" id="ARBA00022475"/>
    </source>
</evidence>
<keyword evidence="4" id="KW-1003">Cell membrane</keyword>
<reference evidence="16 17" key="1">
    <citation type="submission" date="2024-08" db="EMBL/GenBank/DDBJ databases">
        <title>Genome mining of Saccharopolyspora cebuensis PGLac3 from Nigerian medicinal plant.</title>
        <authorList>
            <person name="Ezeobiora C.E."/>
            <person name="Igbokwe N.H."/>
            <person name="Amin D.H."/>
            <person name="Mendie U.E."/>
        </authorList>
    </citation>
    <scope>NUCLEOTIDE SEQUENCE [LARGE SCALE GENOMIC DNA]</scope>
    <source>
        <strain evidence="16 17">PGLac3</strain>
    </source>
</reference>
<evidence type="ECO:0000256" key="10">
    <source>
        <dbReference type="ARBA" id="ARBA00023316"/>
    </source>
</evidence>
<evidence type="ECO:0000256" key="11">
    <source>
        <dbReference type="SAM" id="Phobius"/>
    </source>
</evidence>
<dbReference type="InterPro" id="IPR007680">
    <property type="entry name" value="Arabino_trans_central"/>
</dbReference>
<dbReference type="InterPro" id="IPR040920">
    <property type="entry name" value="Arabino_trans_N"/>
</dbReference>
<protein>
    <submittedName>
        <fullName evidence="16">Arabinosyltransferase domain-containing protein</fullName>
    </submittedName>
</protein>
<evidence type="ECO:0000256" key="2">
    <source>
        <dbReference type="ARBA" id="ARBA00004651"/>
    </source>
</evidence>
<feature type="transmembrane region" description="Helical" evidence="11">
    <location>
        <begin position="221"/>
        <end position="239"/>
    </location>
</feature>
<organism evidence="16 17">
    <name type="scientific">Saccharopolyspora cebuensis</name>
    <dbReference type="NCBI Taxonomy" id="418759"/>
    <lineage>
        <taxon>Bacteria</taxon>
        <taxon>Bacillati</taxon>
        <taxon>Actinomycetota</taxon>
        <taxon>Actinomycetes</taxon>
        <taxon>Pseudonocardiales</taxon>
        <taxon>Pseudonocardiaceae</taxon>
        <taxon>Saccharopolyspora</taxon>
    </lineage>
</organism>
<dbReference type="Pfam" id="PF04602">
    <property type="entry name" value="Arabinose_trans"/>
    <property type="match status" value="1"/>
</dbReference>
<accession>A0ABV4CJD1</accession>
<keyword evidence="6" id="KW-0808">Transferase</keyword>
<feature type="transmembrane region" description="Helical" evidence="11">
    <location>
        <begin position="650"/>
        <end position="673"/>
    </location>
</feature>
<feature type="transmembrane region" description="Helical" evidence="11">
    <location>
        <begin position="418"/>
        <end position="442"/>
    </location>
</feature>
<comment type="caution">
    <text evidence="16">The sequence shown here is derived from an EMBL/GenBank/DDBJ whole genome shotgun (WGS) entry which is preliminary data.</text>
</comment>
<feature type="transmembrane region" description="Helical" evidence="11">
    <location>
        <begin position="375"/>
        <end position="406"/>
    </location>
</feature>
<evidence type="ECO:0000256" key="12">
    <source>
        <dbReference type="SAM" id="SignalP"/>
    </source>
</evidence>
<feature type="domain" description="Arabinofuranosyltransferase central" evidence="13">
    <location>
        <begin position="178"/>
        <end position="636"/>
    </location>
</feature>
<keyword evidence="8 11" id="KW-1133">Transmembrane helix</keyword>
<dbReference type="Pfam" id="PF14896">
    <property type="entry name" value="Arabino_trans_C"/>
    <property type="match status" value="1"/>
</dbReference>
<proteinExistence type="inferred from homology"/>
<feature type="transmembrane region" description="Helical" evidence="11">
    <location>
        <begin position="578"/>
        <end position="602"/>
    </location>
</feature>
<evidence type="ECO:0000313" key="17">
    <source>
        <dbReference type="Proteomes" id="UP001564626"/>
    </source>
</evidence>
<gene>
    <name evidence="16" type="ORF">AB8O55_12555</name>
</gene>
<keyword evidence="9 11" id="KW-0472">Membrane</keyword>
<evidence type="ECO:0000256" key="3">
    <source>
        <dbReference type="ARBA" id="ARBA00008195"/>
    </source>
</evidence>
<comment type="subcellular location">
    <subcellularLocation>
        <location evidence="2">Cell membrane</location>
        <topology evidence="2">Multi-pass membrane protein</topology>
    </subcellularLocation>
</comment>
<evidence type="ECO:0000256" key="8">
    <source>
        <dbReference type="ARBA" id="ARBA00022989"/>
    </source>
</evidence>
<keyword evidence="5" id="KW-0328">Glycosyltransferase</keyword>
<dbReference type="InterPro" id="IPR032731">
    <property type="entry name" value="Arabino_trans_C"/>
</dbReference>
<dbReference type="EMBL" id="JBGEHV010000019">
    <property type="protein sequence ID" value="MEY8040227.1"/>
    <property type="molecule type" value="Genomic_DNA"/>
</dbReference>
<sequence>MSTSRAATLLLGLAGVVAALLLPFAPVHAEETVVTWPQAGRLPESTTAFFVPYAPADVRVAVPCPVVRAGDRAGAPTTLVSSTPPGQPTEGFAVGTAAGDLVVLLGGQQVHRAPIPGGDCSVRLRSGVGGGELSVGGWRIDLPDDRVREIVTFSTDLAPEEAAGLEVRARTATWFESSPTAAKVALAAAQLVLAAAALVLLRRRDRGHRAPGAPRRAPGRWWWTADLGLLAAVGAWTALGPRTPDDAFTEGIVRNALETGAFTNYYRWQNAAEAPFTLVLHLVEPLVALHAAPLVLRLPSAVAAVLTWVLLSRGALPVALPAAAHRVGVRWLLAIALLAWWLPFGLGVRPEPFIALGTTAVLTCVLRGTERDGGALLLGLGALAAGLTIAVNPAGITALAPVLVLAPRIWRALRGTGPALGALAALALVCCLAAVGLVAMFADQSWYGVLRATELHRFYGPDVPWFEEFRRYGYLLGFEEFPEQGGFARRLPVLITLALLACAALLLARGGQQLPGLRSAATVLPATALAVAALALTPSKWTHYFGALAGLGALAATMSVVLIACAARHWSEHTSVRVIGGIGAGLTALAAGLAYAGTNTWFLHSHHGVPRDDGPLRPFDSPLLWALGAVAVLALARWRGRPAARRALAGLPAPLAATALGLAVVVLLGSFAVAPVRRAESFSVGGRSIPDAAGGCGIVDHVDALRDFPGGVLRPVRGQAELTGFEEAGGSRSGGPPGEWTWWGSAGGGPPSTGRMTSRWFGLPRLALEEELTVSVAGRTGDGNRLALEFGRRDPAGDVRWLGERVLDDAYRDADERPVYPSDRLVRDRPQDTPEWRALHLDPAEVPPGADLVRVHAVDGTTDGGGWLATTAPRLRRVVPLRSLLRAQESVYVDWSMVWNAPCVRRSPRVGGGLAEAPTALLIPPEELGFSGEAAFVRDIGGSFAGVSEAGDRTTVPTRLRGTEDAPEYADWGEFVLVSYPQRRDAYDTRTHEVLRWGWEGDRTPLTDTNT</sequence>
<feature type="transmembrane region" description="Helical" evidence="11">
    <location>
        <begin position="184"/>
        <end position="201"/>
    </location>
</feature>
<dbReference type="InterPro" id="IPR042486">
    <property type="entry name" value="Arabino_trans_C_2"/>
</dbReference>
<feature type="transmembrane region" description="Helical" evidence="11">
    <location>
        <begin position="622"/>
        <end position="638"/>
    </location>
</feature>
<dbReference type="Proteomes" id="UP001564626">
    <property type="component" value="Unassembled WGS sequence"/>
</dbReference>
<keyword evidence="12" id="KW-0732">Signal</keyword>
<dbReference type="RefSeq" id="WP_345365583.1">
    <property type="nucleotide sequence ID" value="NZ_BAABII010000016.1"/>
</dbReference>
<evidence type="ECO:0000256" key="5">
    <source>
        <dbReference type="ARBA" id="ARBA00022676"/>
    </source>
</evidence>
<feature type="transmembrane region" description="Helical" evidence="11">
    <location>
        <begin position="544"/>
        <end position="566"/>
    </location>
</feature>
<dbReference type="Gene3D" id="2.60.120.610">
    <property type="entry name" value="arabinofuranosyltransferase like domain"/>
    <property type="match status" value="1"/>
</dbReference>
<feature type="domain" description="Arabinosyltransferase C-terminal" evidence="14">
    <location>
        <begin position="744"/>
        <end position="1000"/>
    </location>
</feature>
<keyword evidence="7 11" id="KW-0812">Transmembrane</keyword>
<evidence type="ECO:0000256" key="7">
    <source>
        <dbReference type="ARBA" id="ARBA00022692"/>
    </source>
</evidence>
<dbReference type="Gene3D" id="2.60.120.940">
    <property type="entry name" value="EmbC, C-terminal domain, subdomain 2"/>
    <property type="match status" value="1"/>
</dbReference>
<evidence type="ECO:0000256" key="1">
    <source>
        <dbReference type="ARBA" id="ARBA00003001"/>
    </source>
</evidence>
<dbReference type="Pfam" id="PF17689">
    <property type="entry name" value="Arabino_trans_N"/>
    <property type="match status" value="1"/>
</dbReference>
<evidence type="ECO:0000256" key="9">
    <source>
        <dbReference type="ARBA" id="ARBA00023136"/>
    </source>
</evidence>
<feature type="transmembrane region" description="Helical" evidence="11">
    <location>
        <begin position="520"/>
        <end position="538"/>
    </location>
</feature>
<feature type="signal peptide" evidence="12">
    <location>
        <begin position="1"/>
        <end position="29"/>
    </location>
</feature>
<comment type="similarity">
    <text evidence="3">Belongs to the emb family.</text>
</comment>
<feature type="transmembrane region" description="Helical" evidence="11">
    <location>
        <begin position="287"/>
        <end position="311"/>
    </location>
</feature>
<dbReference type="InterPro" id="IPR027451">
    <property type="entry name" value="EmbABC_dom1"/>
</dbReference>
<feature type="transmembrane region" description="Helical" evidence="11">
    <location>
        <begin position="323"/>
        <end position="342"/>
    </location>
</feature>
<comment type="function">
    <text evidence="1">Arabinosyl transferase responsible for the polymerization of arabinose into the arabinan of arabinogalactan.</text>
</comment>
<evidence type="ECO:0000259" key="13">
    <source>
        <dbReference type="Pfam" id="PF04602"/>
    </source>
</evidence>
<feature type="transmembrane region" description="Helical" evidence="11">
    <location>
        <begin position="491"/>
        <end position="508"/>
    </location>
</feature>
<name>A0ABV4CJD1_9PSEU</name>
<feature type="chain" id="PRO_5045454422" evidence="12">
    <location>
        <begin position="30"/>
        <end position="1011"/>
    </location>
</feature>
<keyword evidence="17" id="KW-1185">Reference proteome</keyword>